<sequence length="69" mass="7658">MNTRSGLSAAEITDTFPPVPCADCLAGLHRWSSVQAETHAAVLTRWYCACSHCYCEARKVTVGRKERFP</sequence>
<organism evidence="1 2">
    <name type="scientific">Saccharopolyspora phatthalungensis</name>
    <dbReference type="NCBI Taxonomy" id="664693"/>
    <lineage>
        <taxon>Bacteria</taxon>
        <taxon>Bacillati</taxon>
        <taxon>Actinomycetota</taxon>
        <taxon>Actinomycetes</taxon>
        <taxon>Pseudonocardiales</taxon>
        <taxon>Pseudonocardiaceae</taxon>
        <taxon>Saccharopolyspora</taxon>
    </lineage>
</organism>
<gene>
    <name evidence="1" type="ORF">BJ970_007221</name>
</gene>
<comment type="caution">
    <text evidence="1">The sequence shown here is derived from an EMBL/GenBank/DDBJ whole genome shotgun (WGS) entry which is preliminary data.</text>
</comment>
<evidence type="ECO:0000313" key="2">
    <source>
        <dbReference type="Proteomes" id="UP000584374"/>
    </source>
</evidence>
<reference evidence="1 2" key="1">
    <citation type="submission" date="2020-08" db="EMBL/GenBank/DDBJ databases">
        <title>Sequencing the genomes of 1000 actinobacteria strains.</title>
        <authorList>
            <person name="Klenk H.-P."/>
        </authorList>
    </citation>
    <scope>NUCLEOTIDE SEQUENCE [LARGE SCALE GENOMIC DNA]</scope>
    <source>
        <strain evidence="1 2">DSM 45584</strain>
    </source>
</reference>
<protein>
    <submittedName>
        <fullName evidence="1">Uncharacterized protein</fullName>
    </submittedName>
</protein>
<dbReference type="AlphaFoldDB" id="A0A840QAQ7"/>
<name>A0A840QAQ7_9PSEU</name>
<proteinExistence type="predicted"/>
<dbReference type="Proteomes" id="UP000584374">
    <property type="component" value="Unassembled WGS sequence"/>
</dbReference>
<evidence type="ECO:0000313" key="1">
    <source>
        <dbReference type="EMBL" id="MBB5159622.1"/>
    </source>
</evidence>
<accession>A0A840QAQ7</accession>
<keyword evidence="2" id="KW-1185">Reference proteome</keyword>
<dbReference type="EMBL" id="JACHIW010000002">
    <property type="protein sequence ID" value="MBB5159622.1"/>
    <property type="molecule type" value="Genomic_DNA"/>
</dbReference>